<sequence length="352" mass="37983">MEEHSVLRGNEKDMSDLRVHQENSLAIPRVKVKVVGWLVPLLLFMSLLFSIPSFAYTSGFTKISYSDPSITYTGSWYDLSPGTIMYTSNLGDSAQFQINSTAVDVIFRRDTDNGIVQILVDGIVHGTYDAAGPADISDNFYYSVTGLSPGTHTIKIVNYKASGGTYIRLFGYAVGNSSPITPVLTATTGNAQVTLTWPAVNGATGYNIKRSTTAGGPYTTIASNVYGSPYTDTTVTNGTKYYYVVTALNSSGESGNSNEASATPQGTVTPPAGNNRALLVITLVSGLEKEYDLSMTEVNSFTTWYAARAAGTGAEVYTINKSFNKASFLTRKDNIAFNKIELYEVNEYTPTP</sequence>
<feature type="compositionally biased region" description="Low complexity" evidence="1">
    <location>
        <begin position="252"/>
        <end position="262"/>
    </location>
</feature>
<evidence type="ECO:0000313" key="5">
    <source>
        <dbReference type="Proteomes" id="UP001652445"/>
    </source>
</evidence>
<feature type="domain" description="Fibronectin type-III" evidence="3">
    <location>
        <begin position="178"/>
        <end position="272"/>
    </location>
</feature>
<dbReference type="Gene3D" id="2.60.40.10">
    <property type="entry name" value="Immunoglobulins"/>
    <property type="match status" value="1"/>
</dbReference>
<name>A0ABT2UKK4_9BACL</name>
<gene>
    <name evidence="4" type="ORF">OB236_23865</name>
</gene>
<dbReference type="InterPro" id="IPR013783">
    <property type="entry name" value="Ig-like_fold"/>
</dbReference>
<feature type="transmembrane region" description="Helical" evidence="2">
    <location>
        <begin position="34"/>
        <end position="56"/>
    </location>
</feature>
<dbReference type="Proteomes" id="UP001652445">
    <property type="component" value="Unassembled WGS sequence"/>
</dbReference>
<dbReference type="Gene3D" id="2.60.120.260">
    <property type="entry name" value="Galactose-binding domain-like"/>
    <property type="match status" value="1"/>
</dbReference>
<evidence type="ECO:0000256" key="1">
    <source>
        <dbReference type="SAM" id="MobiDB-lite"/>
    </source>
</evidence>
<keyword evidence="2" id="KW-0812">Transmembrane</keyword>
<keyword evidence="2" id="KW-1133">Transmembrane helix</keyword>
<dbReference type="InterPro" id="IPR036116">
    <property type="entry name" value="FN3_sf"/>
</dbReference>
<reference evidence="4 5" key="1">
    <citation type="submission" date="2022-09" db="EMBL/GenBank/DDBJ databases">
        <authorList>
            <person name="Han X.L."/>
            <person name="Wang Q."/>
            <person name="Lu T."/>
        </authorList>
    </citation>
    <scope>NUCLEOTIDE SEQUENCE [LARGE SCALE GENOMIC DNA]</scope>
    <source>
        <strain evidence="4 5">WQ 127069</strain>
    </source>
</reference>
<evidence type="ECO:0000259" key="3">
    <source>
        <dbReference type="PROSITE" id="PS50853"/>
    </source>
</evidence>
<evidence type="ECO:0000313" key="4">
    <source>
        <dbReference type="EMBL" id="MCU6795148.1"/>
    </source>
</evidence>
<keyword evidence="2" id="KW-0472">Membrane</keyword>
<evidence type="ECO:0000256" key="2">
    <source>
        <dbReference type="SAM" id="Phobius"/>
    </source>
</evidence>
<feature type="region of interest" description="Disordered" evidence="1">
    <location>
        <begin position="252"/>
        <end position="271"/>
    </location>
</feature>
<accession>A0ABT2UKK4</accession>
<dbReference type="EMBL" id="JAOQIO010000094">
    <property type="protein sequence ID" value="MCU6795148.1"/>
    <property type="molecule type" value="Genomic_DNA"/>
</dbReference>
<dbReference type="PROSITE" id="PS50853">
    <property type="entry name" value="FN3"/>
    <property type="match status" value="1"/>
</dbReference>
<dbReference type="SUPFAM" id="SSF49265">
    <property type="entry name" value="Fibronectin type III"/>
    <property type="match status" value="1"/>
</dbReference>
<dbReference type="InterPro" id="IPR003961">
    <property type="entry name" value="FN3_dom"/>
</dbReference>
<dbReference type="RefSeq" id="WP_262686198.1">
    <property type="nucleotide sequence ID" value="NZ_JAOQIO010000094.1"/>
</dbReference>
<protein>
    <submittedName>
        <fullName evidence="4">Fibronectin type III domain-containing protein</fullName>
    </submittedName>
</protein>
<comment type="caution">
    <text evidence="4">The sequence shown here is derived from an EMBL/GenBank/DDBJ whole genome shotgun (WGS) entry which is preliminary data.</text>
</comment>
<proteinExistence type="predicted"/>
<keyword evidence="5" id="KW-1185">Reference proteome</keyword>
<dbReference type="CDD" id="cd00063">
    <property type="entry name" value="FN3"/>
    <property type="match status" value="1"/>
</dbReference>
<organism evidence="4 5">
    <name type="scientific">Paenibacillus baimaensis</name>
    <dbReference type="NCBI Taxonomy" id="2982185"/>
    <lineage>
        <taxon>Bacteria</taxon>
        <taxon>Bacillati</taxon>
        <taxon>Bacillota</taxon>
        <taxon>Bacilli</taxon>
        <taxon>Bacillales</taxon>
        <taxon>Paenibacillaceae</taxon>
        <taxon>Paenibacillus</taxon>
    </lineage>
</organism>